<evidence type="ECO:0000259" key="5">
    <source>
        <dbReference type="PROSITE" id="PS00624"/>
    </source>
</evidence>
<evidence type="ECO:0000313" key="6">
    <source>
        <dbReference type="EMBL" id="KAK1739933.1"/>
    </source>
</evidence>
<evidence type="ECO:0000313" key="7">
    <source>
        <dbReference type="Proteomes" id="UP001224775"/>
    </source>
</evidence>
<dbReference type="GO" id="GO:0016614">
    <property type="term" value="F:oxidoreductase activity, acting on CH-OH group of donors"/>
    <property type="evidence" value="ECO:0007669"/>
    <property type="project" value="InterPro"/>
</dbReference>
<evidence type="ECO:0000256" key="4">
    <source>
        <dbReference type="ARBA" id="ARBA00022827"/>
    </source>
</evidence>
<gene>
    <name evidence="6" type="ORF">QTG54_009692</name>
</gene>
<dbReference type="SUPFAM" id="SSF51905">
    <property type="entry name" value="FAD/NAD(P)-binding domain"/>
    <property type="match status" value="1"/>
</dbReference>
<dbReference type="InterPro" id="IPR036188">
    <property type="entry name" value="FAD/NAD-bd_sf"/>
</dbReference>
<dbReference type="PIRSF" id="PIRSF000137">
    <property type="entry name" value="Alcohol_oxidase"/>
    <property type="match status" value="1"/>
</dbReference>
<reference evidence="6" key="1">
    <citation type="submission" date="2023-06" db="EMBL/GenBank/DDBJ databases">
        <title>Survivors Of The Sea: Transcriptome response of Skeletonema marinoi to long-term dormancy.</title>
        <authorList>
            <person name="Pinder M.I.M."/>
            <person name="Kourtchenko O."/>
            <person name="Robertson E.K."/>
            <person name="Larsson T."/>
            <person name="Maumus F."/>
            <person name="Osuna-Cruz C.M."/>
            <person name="Vancaester E."/>
            <person name="Stenow R."/>
            <person name="Vandepoele K."/>
            <person name="Ploug H."/>
            <person name="Bruchert V."/>
            <person name="Godhe A."/>
            <person name="Topel M."/>
        </authorList>
    </citation>
    <scope>NUCLEOTIDE SEQUENCE</scope>
    <source>
        <strain evidence="6">R05AC</strain>
    </source>
</reference>
<comment type="caution">
    <text evidence="6">The sequence shown here is derived from an EMBL/GenBank/DDBJ whole genome shotgun (WGS) entry which is preliminary data.</text>
</comment>
<keyword evidence="7" id="KW-1185">Reference proteome</keyword>
<dbReference type="PANTHER" id="PTHR11552">
    <property type="entry name" value="GLUCOSE-METHANOL-CHOLINE GMC OXIDOREDUCTASE"/>
    <property type="match status" value="1"/>
</dbReference>
<dbReference type="InterPro" id="IPR000172">
    <property type="entry name" value="GMC_OxRdtase_N"/>
</dbReference>
<feature type="domain" description="Glucose-methanol-choline oxidoreductase N-terminal" evidence="5">
    <location>
        <begin position="323"/>
        <end position="337"/>
    </location>
</feature>
<dbReference type="InterPro" id="IPR007867">
    <property type="entry name" value="GMC_OxRtase_C"/>
</dbReference>
<dbReference type="PANTHER" id="PTHR11552:SF147">
    <property type="entry name" value="CHOLINE DEHYDROGENASE, MITOCHONDRIAL"/>
    <property type="match status" value="1"/>
</dbReference>
<keyword evidence="3" id="KW-0285">Flavoprotein</keyword>
<organism evidence="6 7">
    <name type="scientific">Skeletonema marinoi</name>
    <dbReference type="NCBI Taxonomy" id="267567"/>
    <lineage>
        <taxon>Eukaryota</taxon>
        <taxon>Sar</taxon>
        <taxon>Stramenopiles</taxon>
        <taxon>Ochrophyta</taxon>
        <taxon>Bacillariophyta</taxon>
        <taxon>Coscinodiscophyceae</taxon>
        <taxon>Thalassiosirophycidae</taxon>
        <taxon>Thalassiosirales</taxon>
        <taxon>Skeletonemataceae</taxon>
        <taxon>Skeletonema</taxon>
        <taxon>Skeletonema marinoi-dohrnii complex</taxon>
    </lineage>
</organism>
<dbReference type="Proteomes" id="UP001224775">
    <property type="component" value="Unassembled WGS sequence"/>
</dbReference>
<accession>A0AAD9DBQ2</accession>
<keyword evidence="6" id="KW-0560">Oxidoreductase</keyword>
<comment type="similarity">
    <text evidence="2">Belongs to the GMC oxidoreductase family.</text>
</comment>
<keyword evidence="4" id="KW-0274">FAD</keyword>
<dbReference type="Gene3D" id="3.50.50.60">
    <property type="entry name" value="FAD/NAD(P)-binding domain"/>
    <property type="match status" value="2"/>
</dbReference>
<proteinExistence type="inferred from homology"/>
<dbReference type="Pfam" id="PF05199">
    <property type="entry name" value="GMC_oxred_C"/>
    <property type="match status" value="1"/>
</dbReference>
<dbReference type="EC" id="1.-.-.-" evidence="6"/>
<comment type="cofactor">
    <cofactor evidence="1">
        <name>FAD</name>
        <dbReference type="ChEBI" id="CHEBI:57692"/>
    </cofactor>
</comment>
<sequence length="694" mass="76833">MEQEFDIILVGTGPSAAGLLYGILHRIILDRDSSDDGDGNKSSSRVSHVRIAILERGNSVVDITSDNACKGGDTANDDGETSQFEHRHPSTYHLQNWFQTAHYIPSSSHCGASQHPTILHTTIPQSHLCNRIIDVPTGTGWGGGTNINAGLIEQPNTEHDFENWPGRWKSSGWKGGGLIHNAMDEILVHMMNNEGLTSSDVDVDARSNIFGIEERYLDGSSDENCSNFLQPSLSSNTNNRRVNYFTSLIAPLLKRHPELYSNVIFLSGVKVERILMRYSCSAAGDEDDVTKDPCKPQAWGVECDYGDYRGIIRSKRDIVLCCGAIATPSLLLASGIGTEDDLRTAGIAPWYEHIKCDIHNDDHAHIKHVHRNLPVGHNLRDHIVLPRVFVTPHPRNPGAKSHNSIIGWWLTRVPTSSSIDAKMQLQLADGIQMDYMIPHFAAGALRRRWVLPFAVHLPLAWIQSIFVGVRAVLRLFFCIPVLSKWVKLHFASLNLCLMNPKSVGRVTVRSSKGLQSCTRLSDCKVIIDPNYLSDSCDVESLWRGWSFSSRMKQRLFKRGIEILPGYAFSAGFAACSLISSALHWMKVLLGGKLHDDHNESQFGGNVPPWFRKYAAEFSNPYYHWCGTCAMGEEEEDSTSATTRNGESVVDEHLCVRGLSNLRICDASVFPDSVSAPPALTCAALGYAASSFIIE</sequence>
<protein>
    <submittedName>
        <fullName evidence="6">Choline dehydrogenase-related protein</fullName>
        <ecNumber evidence="6">1.-.-.-</ecNumber>
    </submittedName>
</protein>
<dbReference type="AlphaFoldDB" id="A0AAD9DBQ2"/>
<dbReference type="GO" id="GO:0050660">
    <property type="term" value="F:flavin adenine dinucleotide binding"/>
    <property type="evidence" value="ECO:0007669"/>
    <property type="project" value="InterPro"/>
</dbReference>
<dbReference type="Pfam" id="PF00732">
    <property type="entry name" value="GMC_oxred_N"/>
    <property type="match status" value="1"/>
</dbReference>
<dbReference type="EMBL" id="JATAAI010000017">
    <property type="protein sequence ID" value="KAK1739933.1"/>
    <property type="molecule type" value="Genomic_DNA"/>
</dbReference>
<evidence type="ECO:0000256" key="3">
    <source>
        <dbReference type="ARBA" id="ARBA00022630"/>
    </source>
</evidence>
<evidence type="ECO:0000256" key="2">
    <source>
        <dbReference type="ARBA" id="ARBA00010790"/>
    </source>
</evidence>
<dbReference type="SUPFAM" id="SSF54373">
    <property type="entry name" value="FAD-linked reductases, C-terminal domain"/>
    <property type="match status" value="1"/>
</dbReference>
<evidence type="ECO:0000256" key="1">
    <source>
        <dbReference type="ARBA" id="ARBA00001974"/>
    </source>
</evidence>
<dbReference type="PROSITE" id="PS00624">
    <property type="entry name" value="GMC_OXRED_2"/>
    <property type="match status" value="1"/>
</dbReference>
<dbReference type="InterPro" id="IPR012132">
    <property type="entry name" value="GMC_OxRdtase"/>
</dbReference>
<name>A0AAD9DBQ2_9STRA</name>
<dbReference type="Gene3D" id="3.30.410.10">
    <property type="entry name" value="Cholesterol Oxidase, domain 2"/>
    <property type="match status" value="1"/>
</dbReference>